<evidence type="ECO:0008006" key="2">
    <source>
        <dbReference type="Google" id="ProtNLM"/>
    </source>
</evidence>
<organism evidence="1">
    <name type="scientific">marine metagenome</name>
    <dbReference type="NCBI Taxonomy" id="408172"/>
    <lineage>
        <taxon>unclassified sequences</taxon>
        <taxon>metagenomes</taxon>
        <taxon>ecological metagenomes</taxon>
    </lineage>
</organism>
<proteinExistence type="predicted"/>
<accession>A0A381N4E1</accession>
<dbReference type="EMBL" id="UINC01000119">
    <property type="protein sequence ID" value="SUZ49481.1"/>
    <property type="molecule type" value="Genomic_DNA"/>
</dbReference>
<gene>
    <name evidence="1" type="ORF">METZ01_LOCUS2335</name>
</gene>
<evidence type="ECO:0000313" key="1">
    <source>
        <dbReference type="EMBL" id="SUZ49481.1"/>
    </source>
</evidence>
<dbReference type="SUPFAM" id="SSF53067">
    <property type="entry name" value="Actin-like ATPase domain"/>
    <property type="match status" value="2"/>
</dbReference>
<sequence length="283" mass="32500">MKLIVDSGSTKTDWISINDNGETLFQTQTLGLNPQVLSENILEERIRNNYEIYQSRKDVYEIYFYGAGCGTEPPKKLIKKVFSPIFKNASFVIKEDTYAAVYACCKPGEKAIVSILGTGSNCSYFDGKNINQKVTSLGYILMDDASGNYFGRQLLRDYYFNNMPQELQIKFKNEFNLEAELIKDHLYKKPNPNTFLAKFAKFLIQNKDLKYSKDLITKGFDIFINNQILQFENSSEIPLHFVGSIGFHLEENLKYSLKNRGLICGKILKKPIDGLVAYHKNYF</sequence>
<dbReference type="InterPro" id="IPR043129">
    <property type="entry name" value="ATPase_NBD"/>
</dbReference>
<protein>
    <recommendedName>
        <fullName evidence="2">ATPase BadF/BadG/BcrA/BcrD type domain-containing protein</fullName>
    </recommendedName>
</protein>
<dbReference type="Gene3D" id="1.10.720.160">
    <property type="match status" value="1"/>
</dbReference>
<reference evidence="1" key="1">
    <citation type="submission" date="2018-05" db="EMBL/GenBank/DDBJ databases">
        <authorList>
            <person name="Lanie J.A."/>
            <person name="Ng W.-L."/>
            <person name="Kazmierczak K.M."/>
            <person name="Andrzejewski T.M."/>
            <person name="Davidsen T.M."/>
            <person name="Wayne K.J."/>
            <person name="Tettelin H."/>
            <person name="Glass J.I."/>
            <person name="Rusch D."/>
            <person name="Podicherti R."/>
            <person name="Tsui H.-C.T."/>
            <person name="Winkler M.E."/>
        </authorList>
    </citation>
    <scope>NUCLEOTIDE SEQUENCE</scope>
</reference>
<dbReference type="CDD" id="cd24079">
    <property type="entry name" value="ASKHA_NBD_PG1100-like"/>
    <property type="match status" value="1"/>
</dbReference>
<dbReference type="AlphaFoldDB" id="A0A381N4E1"/>
<dbReference type="Gene3D" id="3.30.420.40">
    <property type="match status" value="2"/>
</dbReference>
<name>A0A381N4E1_9ZZZZ</name>